<keyword evidence="16" id="KW-0865">Zymogen</keyword>
<accession>A0AAE3TCQ5</accession>
<dbReference type="EMBL" id="JARGDL010000001">
    <property type="protein sequence ID" value="MDF1610697.1"/>
    <property type="molecule type" value="Genomic_DNA"/>
</dbReference>
<evidence type="ECO:0000256" key="19">
    <source>
        <dbReference type="ARBA" id="ARBA00025833"/>
    </source>
</evidence>
<evidence type="ECO:0000256" key="20">
    <source>
        <dbReference type="ARBA" id="ARBA00033328"/>
    </source>
</evidence>
<dbReference type="InterPro" id="IPR039866">
    <property type="entry name" value="CPQ"/>
</dbReference>
<evidence type="ECO:0000256" key="2">
    <source>
        <dbReference type="ARBA" id="ARBA00004371"/>
    </source>
</evidence>
<evidence type="ECO:0000256" key="1">
    <source>
        <dbReference type="ARBA" id="ARBA00004240"/>
    </source>
</evidence>
<dbReference type="GO" id="GO:0005764">
    <property type="term" value="C:lysosome"/>
    <property type="evidence" value="ECO:0007669"/>
    <property type="project" value="UniProtKB-SubCell"/>
</dbReference>
<dbReference type="InterPro" id="IPR007484">
    <property type="entry name" value="Peptidase_M28"/>
</dbReference>
<evidence type="ECO:0000256" key="11">
    <source>
        <dbReference type="ARBA" id="ARBA00022801"/>
    </source>
</evidence>
<dbReference type="GO" id="GO:0006508">
    <property type="term" value="P:proteolysis"/>
    <property type="evidence" value="ECO:0007669"/>
    <property type="project" value="UniProtKB-KW"/>
</dbReference>
<evidence type="ECO:0000256" key="6">
    <source>
        <dbReference type="ARBA" id="ARBA00022525"/>
    </source>
</evidence>
<evidence type="ECO:0000256" key="12">
    <source>
        <dbReference type="ARBA" id="ARBA00022824"/>
    </source>
</evidence>
<keyword evidence="11" id="KW-0378">Hydrolase</keyword>
<comment type="subunit">
    <text evidence="19">Homodimer. The monomeric form is inactive while the homodimer is active.</text>
</comment>
<reference evidence="22" key="1">
    <citation type="submission" date="2023-03" db="EMBL/GenBank/DDBJ databases">
        <title>Stygiobacter electus gen. nov., sp. nov., facultatively anaerobic thermotolerant bacterium of the class Ignavibacteria from a well of Yessentuki mineral water deposit.</title>
        <authorList>
            <person name="Podosokorskaya O.A."/>
            <person name="Elcheninov A.G."/>
            <person name="Petrova N.F."/>
            <person name="Zavarzina D.G."/>
            <person name="Kublanov I.V."/>
            <person name="Merkel A.Y."/>
        </authorList>
    </citation>
    <scope>NUCLEOTIDE SEQUENCE</scope>
    <source>
        <strain evidence="22">09-Me</strain>
    </source>
</reference>
<gene>
    <name evidence="22" type="ORF">P0M35_00920</name>
</gene>
<evidence type="ECO:0000256" key="16">
    <source>
        <dbReference type="ARBA" id="ARBA00023145"/>
    </source>
</evidence>
<dbReference type="GO" id="GO:0004180">
    <property type="term" value="F:carboxypeptidase activity"/>
    <property type="evidence" value="ECO:0007669"/>
    <property type="project" value="UniProtKB-KW"/>
</dbReference>
<evidence type="ECO:0000313" key="22">
    <source>
        <dbReference type="EMBL" id="MDF1610697.1"/>
    </source>
</evidence>
<dbReference type="Proteomes" id="UP001221302">
    <property type="component" value="Unassembled WGS sequence"/>
</dbReference>
<evidence type="ECO:0000256" key="13">
    <source>
        <dbReference type="ARBA" id="ARBA00022833"/>
    </source>
</evidence>
<protein>
    <recommendedName>
        <fullName evidence="5">Carboxypeptidase Q</fullName>
    </recommendedName>
    <alternativeName>
        <fullName evidence="20">Plasma glutamate carboxypeptidase</fullName>
    </alternativeName>
</protein>
<evidence type="ECO:0000256" key="17">
    <source>
        <dbReference type="ARBA" id="ARBA00023180"/>
    </source>
</evidence>
<keyword evidence="13" id="KW-0862">Zinc</keyword>
<evidence type="ECO:0000256" key="5">
    <source>
        <dbReference type="ARBA" id="ARBA00014116"/>
    </source>
</evidence>
<dbReference type="GO" id="GO:0070573">
    <property type="term" value="F:metallodipeptidase activity"/>
    <property type="evidence" value="ECO:0007669"/>
    <property type="project" value="InterPro"/>
</dbReference>
<dbReference type="GO" id="GO:0005576">
    <property type="term" value="C:extracellular region"/>
    <property type="evidence" value="ECO:0007669"/>
    <property type="project" value="UniProtKB-SubCell"/>
</dbReference>
<keyword evidence="9" id="KW-0479">Metal-binding</keyword>
<evidence type="ECO:0000259" key="21">
    <source>
        <dbReference type="Pfam" id="PF04389"/>
    </source>
</evidence>
<keyword evidence="7" id="KW-0121">Carboxypeptidase</keyword>
<keyword evidence="15" id="KW-0482">Metalloprotease</keyword>
<keyword evidence="23" id="KW-1185">Reference proteome</keyword>
<evidence type="ECO:0000256" key="8">
    <source>
        <dbReference type="ARBA" id="ARBA00022670"/>
    </source>
</evidence>
<keyword evidence="6" id="KW-0964">Secreted</keyword>
<comment type="caution">
    <text evidence="22">The sequence shown here is derived from an EMBL/GenBank/DDBJ whole genome shotgun (WGS) entry which is preliminary data.</text>
</comment>
<evidence type="ECO:0000256" key="18">
    <source>
        <dbReference type="ARBA" id="ARBA00023228"/>
    </source>
</evidence>
<keyword evidence="12" id="KW-0256">Endoplasmic reticulum</keyword>
<comment type="subcellular location">
    <subcellularLocation>
        <location evidence="1">Endoplasmic reticulum</location>
    </subcellularLocation>
    <subcellularLocation>
        <location evidence="3">Golgi apparatus</location>
    </subcellularLocation>
    <subcellularLocation>
        <location evidence="2">Lysosome</location>
    </subcellularLocation>
    <subcellularLocation>
        <location evidence="4">Secreted</location>
    </subcellularLocation>
</comment>
<name>A0AAE3TCQ5_9BACT</name>
<keyword evidence="17" id="KW-0325">Glycoprotein</keyword>
<dbReference type="PANTHER" id="PTHR12053">
    <property type="entry name" value="PROTEASE FAMILY M28 PLASMA GLUTAMATE CARBOXYPEPTIDASE-RELATED"/>
    <property type="match status" value="1"/>
</dbReference>
<keyword evidence="10" id="KW-0732">Signal</keyword>
<keyword evidence="14" id="KW-0333">Golgi apparatus</keyword>
<keyword evidence="8" id="KW-0645">Protease</keyword>
<dbReference type="Gene3D" id="3.40.630.10">
    <property type="entry name" value="Zn peptidases"/>
    <property type="match status" value="1"/>
</dbReference>
<dbReference type="Pfam" id="PF04389">
    <property type="entry name" value="Peptidase_M28"/>
    <property type="match status" value="1"/>
</dbReference>
<evidence type="ECO:0000256" key="9">
    <source>
        <dbReference type="ARBA" id="ARBA00022723"/>
    </source>
</evidence>
<dbReference type="Gene3D" id="3.50.30.30">
    <property type="match status" value="1"/>
</dbReference>
<evidence type="ECO:0000256" key="15">
    <source>
        <dbReference type="ARBA" id="ARBA00023049"/>
    </source>
</evidence>
<evidence type="ECO:0000256" key="10">
    <source>
        <dbReference type="ARBA" id="ARBA00022729"/>
    </source>
</evidence>
<dbReference type="RefSeq" id="WP_321534462.1">
    <property type="nucleotide sequence ID" value="NZ_JARGDL010000001.1"/>
</dbReference>
<evidence type="ECO:0000256" key="4">
    <source>
        <dbReference type="ARBA" id="ARBA00004613"/>
    </source>
</evidence>
<evidence type="ECO:0000313" key="23">
    <source>
        <dbReference type="Proteomes" id="UP001221302"/>
    </source>
</evidence>
<dbReference type="GO" id="GO:0046872">
    <property type="term" value="F:metal ion binding"/>
    <property type="evidence" value="ECO:0007669"/>
    <property type="project" value="UniProtKB-KW"/>
</dbReference>
<dbReference type="SUPFAM" id="SSF53187">
    <property type="entry name" value="Zn-dependent exopeptidases"/>
    <property type="match status" value="1"/>
</dbReference>
<dbReference type="AlphaFoldDB" id="A0AAE3TCQ5"/>
<dbReference type="PANTHER" id="PTHR12053:SF3">
    <property type="entry name" value="CARBOXYPEPTIDASE Q"/>
    <property type="match status" value="1"/>
</dbReference>
<proteinExistence type="predicted"/>
<organism evidence="22 23">
    <name type="scientific">Stygiobacter electus</name>
    <dbReference type="NCBI Taxonomy" id="3032292"/>
    <lineage>
        <taxon>Bacteria</taxon>
        <taxon>Pseudomonadati</taxon>
        <taxon>Ignavibacteriota</taxon>
        <taxon>Ignavibacteria</taxon>
        <taxon>Ignavibacteriales</taxon>
        <taxon>Melioribacteraceae</taxon>
        <taxon>Stygiobacter</taxon>
    </lineage>
</organism>
<evidence type="ECO:0000256" key="14">
    <source>
        <dbReference type="ARBA" id="ARBA00023034"/>
    </source>
</evidence>
<evidence type="ECO:0000256" key="7">
    <source>
        <dbReference type="ARBA" id="ARBA00022645"/>
    </source>
</evidence>
<feature type="domain" description="Peptidase M28" evidence="21">
    <location>
        <begin position="256"/>
        <end position="433"/>
    </location>
</feature>
<evidence type="ECO:0000256" key="3">
    <source>
        <dbReference type="ARBA" id="ARBA00004555"/>
    </source>
</evidence>
<keyword evidence="18" id="KW-0458">Lysosome</keyword>
<sequence>MKTIKTFLFITLFTSSIFSQIDNDKIDSIIKSSLTENKGYNWLKELCNIGPRLSGSENSLKAIKWAETKMKSIGFDSVWLQKVFVPHWERGKIEKAFVSNSKKYLNKYFKVTALGGSVATPINGITGKIIEVKSVEEVAKLNNAKGKIIFYNRPFDNSLVNTMEAYGKAVDQRSIGAIEAAKVGAIGVIVRSIQSNYDNNPHTGAMRYDETINKIPAVAISVIDADFLSKAIKEDENLEVTLILDCKKFDDALSYNVIGEIKGSEFPNEIIVAGGHFDSWDKGCGAHDDGGGCIQSIEAVELFKRLNIKPKRTLRTVLFINEENGLKGGIEYSKLAQSLTEEHLAAIESDRGVHSPRGFYVTTDSITFNKLQNFLPYLNKTKIDWIKFGGSGADVGQLKNAKALFGYVPDDQRYMDYHHSENDTFDKVNPREMELGTASISILMYLLSENGL</sequence>